<dbReference type="InterPro" id="IPR036679">
    <property type="entry name" value="FlgN-like_sf"/>
</dbReference>
<keyword evidence="3" id="KW-0282">Flagellum</keyword>
<sequence length="165" mass="18590">MSVQPIVEILTNMTQLHESLLTISKSKTDALKKGNMELLQDLLVQERKHAKAINQLEEKRIEMIGVWSEAQGLDATTTTVSVMLDNHLQGSEKDSLEKVTTKLAQMLVQLKQQEQLNKDLTKQSLQFIQLSLDMIAPTIKNINYGNQAQKRADQGTKRSVFDSKA</sequence>
<dbReference type="SUPFAM" id="SSF140566">
    <property type="entry name" value="FlgN-like"/>
    <property type="match status" value="1"/>
</dbReference>
<evidence type="ECO:0000313" key="4">
    <source>
        <dbReference type="Proteomes" id="UP001235343"/>
    </source>
</evidence>
<keyword evidence="4" id="KW-1185">Reference proteome</keyword>
<comment type="caution">
    <text evidence="3">The sequence shown here is derived from an EMBL/GenBank/DDBJ whole genome shotgun (WGS) entry which is preliminary data.</text>
</comment>
<keyword evidence="3" id="KW-0966">Cell projection</keyword>
<protein>
    <submittedName>
        <fullName evidence="3">Flagellar protein FlgN</fullName>
    </submittedName>
</protein>
<organism evidence="3 4">
    <name type="scientific">Aquibacillus rhizosphaerae</name>
    <dbReference type="NCBI Taxonomy" id="3051431"/>
    <lineage>
        <taxon>Bacteria</taxon>
        <taxon>Bacillati</taxon>
        <taxon>Bacillota</taxon>
        <taxon>Bacilli</taxon>
        <taxon>Bacillales</taxon>
        <taxon>Bacillaceae</taxon>
        <taxon>Aquibacillus</taxon>
    </lineage>
</organism>
<accession>A0ABT7L074</accession>
<dbReference type="Pfam" id="PF05130">
    <property type="entry name" value="FlgN"/>
    <property type="match status" value="1"/>
</dbReference>
<reference evidence="3 4" key="1">
    <citation type="submission" date="2023-06" db="EMBL/GenBank/DDBJ databases">
        <title>Aquibacillus rhizosphaerae LR5S19.</title>
        <authorList>
            <person name="Sun J.-Q."/>
        </authorList>
    </citation>
    <scope>NUCLEOTIDE SEQUENCE [LARGE SCALE GENOMIC DNA]</scope>
    <source>
        <strain evidence="3 4">LR5S19</strain>
    </source>
</reference>
<feature type="coiled-coil region" evidence="2">
    <location>
        <begin position="96"/>
        <end position="123"/>
    </location>
</feature>
<gene>
    <name evidence="3" type="ORF">QQS35_01905</name>
</gene>
<dbReference type="RefSeq" id="WP_285930072.1">
    <property type="nucleotide sequence ID" value="NZ_JASTZU010000012.1"/>
</dbReference>
<dbReference type="EMBL" id="JASTZU010000012">
    <property type="protein sequence ID" value="MDL4839217.1"/>
    <property type="molecule type" value="Genomic_DNA"/>
</dbReference>
<keyword evidence="1" id="KW-1005">Bacterial flagellum biogenesis</keyword>
<name>A0ABT7L074_9BACI</name>
<dbReference type="InterPro" id="IPR007809">
    <property type="entry name" value="FlgN-like"/>
</dbReference>
<evidence type="ECO:0000256" key="1">
    <source>
        <dbReference type="ARBA" id="ARBA00022795"/>
    </source>
</evidence>
<dbReference type="Proteomes" id="UP001235343">
    <property type="component" value="Unassembled WGS sequence"/>
</dbReference>
<evidence type="ECO:0000256" key="2">
    <source>
        <dbReference type="SAM" id="Coils"/>
    </source>
</evidence>
<evidence type="ECO:0000313" key="3">
    <source>
        <dbReference type="EMBL" id="MDL4839217.1"/>
    </source>
</evidence>
<keyword evidence="3" id="KW-0969">Cilium</keyword>
<proteinExistence type="predicted"/>
<dbReference type="Gene3D" id="1.20.58.300">
    <property type="entry name" value="FlgN-like"/>
    <property type="match status" value="1"/>
</dbReference>
<keyword evidence="2" id="KW-0175">Coiled coil</keyword>